<dbReference type="Gene3D" id="6.10.250.210">
    <property type="match status" value="1"/>
</dbReference>
<evidence type="ECO:0000256" key="1">
    <source>
        <dbReference type="ARBA" id="ARBA00002782"/>
    </source>
</evidence>
<evidence type="ECO:0000256" key="2">
    <source>
        <dbReference type="ARBA" id="ARBA00008861"/>
    </source>
</evidence>
<keyword evidence="3" id="KW-0808">Transferase</keyword>
<dbReference type="SUPFAM" id="SSF110857">
    <property type="entry name" value="Gamma-glutamyl cyclotransferase-like"/>
    <property type="match status" value="1"/>
</dbReference>
<dbReference type="Gene3D" id="3.10.490.10">
    <property type="entry name" value="Gamma-glutamyl cyclotransferase-like"/>
    <property type="match status" value="1"/>
</dbReference>
<dbReference type="Proteomes" id="UP000886520">
    <property type="component" value="Chromosome 14"/>
</dbReference>
<protein>
    <recommendedName>
        <fullName evidence="4">Putative gamma-glutamylcyclotransferase</fullName>
    </recommendedName>
</protein>
<dbReference type="AlphaFoldDB" id="A0A9D4UMI5"/>
<dbReference type="CDD" id="cd06661">
    <property type="entry name" value="GGCT_like"/>
    <property type="match status" value="1"/>
</dbReference>
<dbReference type="PANTHER" id="PTHR31544">
    <property type="entry name" value="AIG2-LIKE PROTEIN D"/>
    <property type="match status" value="1"/>
</dbReference>
<evidence type="ECO:0000313" key="6">
    <source>
        <dbReference type="EMBL" id="KAI5070212.1"/>
    </source>
</evidence>
<dbReference type="InterPro" id="IPR013024">
    <property type="entry name" value="GGCT-like"/>
</dbReference>
<keyword evidence="7" id="KW-1185">Reference proteome</keyword>
<dbReference type="InterPro" id="IPR036568">
    <property type="entry name" value="GGCT-like_sf"/>
</dbReference>
<dbReference type="InterPro" id="IPR045038">
    <property type="entry name" value="AIG2-like"/>
</dbReference>
<sequence>MGSVGAHNVFVYGSLLADEVVSVLLCRVPASSAALLPDFHRFSIKGRVYPAILPSKGEKIVGKVLFGLNDEELKMLDDFEDEEYVRQIVEPQVLEDGSKLQSYTYVWADMDDDRLFGDWDYEEWRRLHFDEFYSMCIDFANEIIPSRPRD</sequence>
<name>A0A9D4UMI5_ADICA</name>
<dbReference type="OrthoDB" id="1044435at2759"/>
<comment type="caution">
    <text evidence="6">The sequence shown here is derived from an EMBL/GenBank/DDBJ whole genome shotgun (WGS) entry which is preliminary data.</text>
</comment>
<evidence type="ECO:0000256" key="3">
    <source>
        <dbReference type="ARBA" id="ARBA00022679"/>
    </source>
</evidence>
<dbReference type="PANTHER" id="PTHR31544:SF2">
    <property type="entry name" value="AIG2-LIKE PROTEIN D"/>
    <property type="match status" value="1"/>
</dbReference>
<proteinExistence type="inferred from homology"/>
<dbReference type="Pfam" id="PF06094">
    <property type="entry name" value="GGACT"/>
    <property type="match status" value="1"/>
</dbReference>
<evidence type="ECO:0000313" key="7">
    <source>
        <dbReference type="Proteomes" id="UP000886520"/>
    </source>
</evidence>
<evidence type="ECO:0000256" key="4">
    <source>
        <dbReference type="ARBA" id="ARBA00030602"/>
    </source>
</evidence>
<dbReference type="GO" id="GO:0016740">
    <property type="term" value="F:transferase activity"/>
    <property type="evidence" value="ECO:0007669"/>
    <property type="project" value="UniProtKB-KW"/>
</dbReference>
<comment type="similarity">
    <text evidence="2">Belongs to the gamma-glutamylcyclotransferase family.</text>
</comment>
<reference evidence="6" key="1">
    <citation type="submission" date="2021-01" db="EMBL/GenBank/DDBJ databases">
        <title>Adiantum capillus-veneris genome.</title>
        <authorList>
            <person name="Fang Y."/>
            <person name="Liao Q."/>
        </authorList>
    </citation>
    <scope>NUCLEOTIDE SEQUENCE</scope>
    <source>
        <strain evidence="6">H3</strain>
        <tissue evidence="6">Leaf</tissue>
    </source>
</reference>
<evidence type="ECO:0000259" key="5">
    <source>
        <dbReference type="Pfam" id="PF06094"/>
    </source>
</evidence>
<comment type="function">
    <text evidence="1">Putative gamma-glutamylcyclotransferase.</text>
</comment>
<dbReference type="InterPro" id="IPR009288">
    <property type="entry name" value="AIG2-like_dom"/>
</dbReference>
<accession>A0A9D4UMI5</accession>
<dbReference type="EMBL" id="JABFUD020000014">
    <property type="protein sequence ID" value="KAI5070212.1"/>
    <property type="molecule type" value="Genomic_DNA"/>
</dbReference>
<gene>
    <name evidence="6" type="ORF">GOP47_0014555</name>
</gene>
<organism evidence="6 7">
    <name type="scientific">Adiantum capillus-veneris</name>
    <name type="common">Maidenhair fern</name>
    <dbReference type="NCBI Taxonomy" id="13818"/>
    <lineage>
        <taxon>Eukaryota</taxon>
        <taxon>Viridiplantae</taxon>
        <taxon>Streptophyta</taxon>
        <taxon>Embryophyta</taxon>
        <taxon>Tracheophyta</taxon>
        <taxon>Polypodiopsida</taxon>
        <taxon>Polypodiidae</taxon>
        <taxon>Polypodiales</taxon>
        <taxon>Pteridineae</taxon>
        <taxon>Pteridaceae</taxon>
        <taxon>Vittarioideae</taxon>
        <taxon>Adiantum</taxon>
    </lineage>
</organism>
<feature type="domain" description="Gamma-glutamylcyclotransferase AIG2-like" evidence="5">
    <location>
        <begin position="9"/>
        <end position="120"/>
    </location>
</feature>